<evidence type="ECO:0000256" key="2">
    <source>
        <dbReference type="ARBA" id="ARBA00006364"/>
    </source>
</evidence>
<dbReference type="RefSeq" id="XP_019628424.1">
    <property type="nucleotide sequence ID" value="XM_019772865.1"/>
</dbReference>
<evidence type="ECO:0000256" key="3">
    <source>
        <dbReference type="ARBA" id="ARBA00022475"/>
    </source>
</evidence>
<sequence>MSCCSGRCTLIALCFLQLIATVERQVFDFLGYMWAPIIGNFFQIICVILGLFGTYQYRPRYIVVYCTWGVLWVAWNIFVICVYLELGSLTVETPALTLGAPQSISWWREHGIGCQVSNSTAASTNPVVSGCLLDFTYVEMIHAAIQILLAIIGFIYGIYVVYMFTEEDDSFDFIGGFDSYSAYQAPQKTSHMQLQPMYVDGPAVE</sequence>
<evidence type="ECO:0000256" key="5">
    <source>
        <dbReference type="ARBA" id="ARBA00022989"/>
    </source>
</evidence>
<feature type="chain" id="PRO_5027878220" description="Sodium/potassium-transporting ATPase subunit beta-1-interacting protein" evidence="8">
    <location>
        <begin position="25"/>
        <end position="205"/>
    </location>
</feature>
<dbReference type="GO" id="GO:0002028">
    <property type="term" value="P:regulation of sodium ion transport"/>
    <property type="evidence" value="ECO:0007669"/>
    <property type="project" value="UniProtKB-UniRule"/>
</dbReference>
<evidence type="ECO:0000313" key="10">
    <source>
        <dbReference type="RefSeq" id="XP_019628424.1"/>
    </source>
</evidence>
<keyword evidence="4 7" id="KW-0812">Transmembrane</keyword>
<reference evidence="10" key="1">
    <citation type="submission" date="2025-08" db="UniProtKB">
        <authorList>
            <consortium name="RefSeq"/>
        </authorList>
    </citation>
    <scope>IDENTIFICATION</scope>
    <source>
        <tissue evidence="10">Gonad</tissue>
    </source>
</reference>
<keyword evidence="8" id="KW-0732">Signal</keyword>
<evidence type="ECO:0000256" key="7">
    <source>
        <dbReference type="RuleBase" id="RU368041"/>
    </source>
</evidence>
<evidence type="ECO:0000256" key="6">
    <source>
        <dbReference type="ARBA" id="ARBA00023136"/>
    </source>
</evidence>
<dbReference type="Proteomes" id="UP000515135">
    <property type="component" value="Unplaced"/>
</dbReference>
<dbReference type="PANTHER" id="PTHR13084:SF6">
    <property type="entry name" value="SODIUM_POTASSIUM-TRANSPORTING ATPASE SUBUNIT BETA-1-INTERACTING PROTEIN"/>
    <property type="match status" value="1"/>
</dbReference>
<proteinExistence type="inferred from homology"/>
<feature type="transmembrane region" description="Helical" evidence="7">
    <location>
        <begin position="143"/>
        <end position="164"/>
    </location>
</feature>
<feature type="transmembrane region" description="Helical" evidence="7">
    <location>
        <begin position="62"/>
        <end position="86"/>
    </location>
</feature>
<protein>
    <recommendedName>
        <fullName evidence="7">Sodium/potassium-transporting ATPase subunit beta-1-interacting protein</fullName>
        <shortName evidence="7">Na(+)/K(+)-transporting ATPase subunit beta-1-interacting protein</shortName>
    </recommendedName>
</protein>
<keyword evidence="3 7" id="KW-1003">Cell membrane</keyword>
<evidence type="ECO:0000256" key="8">
    <source>
        <dbReference type="SAM" id="SignalP"/>
    </source>
</evidence>
<dbReference type="PANTHER" id="PTHR13084">
    <property type="entry name" value="T-CELL LYMPHOMA BREAKPOINT-ASSOCIATED TARGET 1-RELATED"/>
    <property type="match status" value="1"/>
</dbReference>
<name>A0A6P4Z3A2_BRABE</name>
<evidence type="ECO:0000256" key="1">
    <source>
        <dbReference type="ARBA" id="ARBA00004651"/>
    </source>
</evidence>
<feature type="signal peptide" evidence="8">
    <location>
        <begin position="1"/>
        <end position="24"/>
    </location>
</feature>
<organism evidence="9 10">
    <name type="scientific">Branchiostoma belcheri</name>
    <name type="common">Amphioxus</name>
    <dbReference type="NCBI Taxonomy" id="7741"/>
    <lineage>
        <taxon>Eukaryota</taxon>
        <taxon>Metazoa</taxon>
        <taxon>Chordata</taxon>
        <taxon>Cephalochordata</taxon>
        <taxon>Leptocardii</taxon>
        <taxon>Amphioxiformes</taxon>
        <taxon>Branchiostomatidae</taxon>
        <taxon>Branchiostoma</taxon>
    </lineage>
</organism>
<feature type="transmembrane region" description="Helical" evidence="7">
    <location>
        <begin position="34"/>
        <end position="55"/>
    </location>
</feature>
<evidence type="ECO:0000313" key="9">
    <source>
        <dbReference type="Proteomes" id="UP000515135"/>
    </source>
</evidence>
<dbReference type="AlphaFoldDB" id="A0A6P4Z3A2"/>
<evidence type="ECO:0000256" key="4">
    <source>
        <dbReference type="ARBA" id="ARBA00022692"/>
    </source>
</evidence>
<dbReference type="InterPro" id="IPR008516">
    <property type="entry name" value="Na/K-Atpase_Interacting"/>
</dbReference>
<dbReference type="GeneID" id="109472997"/>
<dbReference type="OrthoDB" id="10050321at2759"/>
<dbReference type="KEGG" id="bbel:109472997"/>
<dbReference type="GO" id="GO:0005886">
    <property type="term" value="C:plasma membrane"/>
    <property type="evidence" value="ECO:0007669"/>
    <property type="project" value="UniProtKB-SubCell"/>
</dbReference>
<gene>
    <name evidence="10" type="primary">LOC109472997</name>
</gene>
<dbReference type="Pfam" id="PF05640">
    <property type="entry name" value="NKAIN"/>
    <property type="match status" value="1"/>
</dbReference>
<comment type="subcellular location">
    <subcellularLocation>
        <location evidence="1 7">Cell membrane</location>
        <topology evidence="1 7">Multi-pass membrane protein</topology>
    </subcellularLocation>
</comment>
<keyword evidence="5 7" id="KW-1133">Transmembrane helix</keyword>
<accession>A0A6P4Z3A2</accession>
<keyword evidence="9" id="KW-1185">Reference proteome</keyword>
<keyword evidence="6 7" id="KW-0472">Membrane</keyword>
<comment type="similarity">
    <text evidence="2 7">Belongs to the NKAIN family.</text>
</comment>